<reference evidence="2 3" key="1">
    <citation type="submission" date="2016-02" db="EMBL/GenBank/DDBJ databases">
        <title>Anaerosporomusa subterraneum gen. nov., sp. nov., a spore-forming obligate anaerobe isolated from saprolite.</title>
        <authorList>
            <person name="Choi J.K."/>
            <person name="Shah M."/>
            <person name="Yee N."/>
        </authorList>
    </citation>
    <scope>NUCLEOTIDE SEQUENCE [LARGE SCALE GENOMIC DNA]</scope>
    <source>
        <strain evidence="2 3">RU4</strain>
    </source>
</reference>
<dbReference type="Pfam" id="PF07883">
    <property type="entry name" value="Cupin_2"/>
    <property type="match status" value="1"/>
</dbReference>
<evidence type="ECO:0000313" key="2">
    <source>
        <dbReference type="EMBL" id="KYZ76118.1"/>
    </source>
</evidence>
<name>A0A154BRH0_ANASB</name>
<accession>A0A154BRH0</accession>
<gene>
    <name evidence="2" type="ORF">AXX12_06650</name>
</gene>
<dbReference type="InterPro" id="IPR013096">
    <property type="entry name" value="Cupin_2"/>
</dbReference>
<dbReference type="InterPro" id="IPR014710">
    <property type="entry name" value="RmlC-like_jellyroll"/>
</dbReference>
<sequence length="122" mass="13971">MKISKNNAEHYIWGNICDGWHLVKTEELSIIHEKMPPQTSEVRHFHEQAKQFFFILSGQATLEVNSEIILLNKYEGLEILTNTPHQMMNNSKAPIEFIVISKPSSKGDRVLVKEQAVKVLAD</sequence>
<dbReference type="Proteomes" id="UP000076268">
    <property type="component" value="Unassembled WGS sequence"/>
</dbReference>
<proteinExistence type="predicted"/>
<dbReference type="Gene3D" id="2.60.120.10">
    <property type="entry name" value="Jelly Rolls"/>
    <property type="match status" value="1"/>
</dbReference>
<dbReference type="STRING" id="1794912.AXX12_06650"/>
<evidence type="ECO:0000313" key="3">
    <source>
        <dbReference type="Proteomes" id="UP000076268"/>
    </source>
</evidence>
<dbReference type="EMBL" id="LSGP01000017">
    <property type="protein sequence ID" value="KYZ76118.1"/>
    <property type="molecule type" value="Genomic_DNA"/>
</dbReference>
<dbReference type="InterPro" id="IPR011051">
    <property type="entry name" value="RmlC_Cupin_sf"/>
</dbReference>
<dbReference type="OrthoDB" id="9806121at2"/>
<dbReference type="SUPFAM" id="SSF51182">
    <property type="entry name" value="RmlC-like cupins"/>
    <property type="match status" value="1"/>
</dbReference>
<comment type="caution">
    <text evidence="2">The sequence shown here is derived from an EMBL/GenBank/DDBJ whole genome shotgun (WGS) entry which is preliminary data.</text>
</comment>
<evidence type="ECO:0000259" key="1">
    <source>
        <dbReference type="Pfam" id="PF07883"/>
    </source>
</evidence>
<feature type="domain" description="Cupin type-2" evidence="1">
    <location>
        <begin position="33"/>
        <end position="100"/>
    </location>
</feature>
<organism evidence="2 3">
    <name type="scientific">Anaerosporomusa subterranea</name>
    <dbReference type="NCBI Taxonomy" id="1794912"/>
    <lineage>
        <taxon>Bacteria</taxon>
        <taxon>Bacillati</taxon>
        <taxon>Bacillota</taxon>
        <taxon>Negativicutes</taxon>
        <taxon>Acetonemataceae</taxon>
        <taxon>Anaerosporomusa</taxon>
    </lineage>
</organism>
<dbReference type="AlphaFoldDB" id="A0A154BRH0"/>
<dbReference type="RefSeq" id="WP_066240994.1">
    <property type="nucleotide sequence ID" value="NZ_LSGP01000017.1"/>
</dbReference>
<protein>
    <submittedName>
        <fullName evidence="2">Cupin</fullName>
    </submittedName>
</protein>
<keyword evidence="3" id="KW-1185">Reference proteome</keyword>